<evidence type="ECO:0000313" key="2">
    <source>
        <dbReference type="Proteomes" id="UP001221142"/>
    </source>
</evidence>
<dbReference type="Proteomes" id="UP001221142">
    <property type="component" value="Unassembled WGS sequence"/>
</dbReference>
<accession>A0AAD7B1H6</accession>
<gene>
    <name evidence="1" type="ORF">FB45DRAFT_1040314</name>
</gene>
<sequence>MSLLSASPEVLRTIVLHALDDRPCGPPHEWYGLVLSCRTLQRQLDTPAIHALLFTAAFHVPTSARPTLSAHAKAELTRRFTVLKFLKRGASCLEEAGLTDALWVANGLLRIH</sequence>
<evidence type="ECO:0008006" key="3">
    <source>
        <dbReference type="Google" id="ProtNLM"/>
    </source>
</evidence>
<protein>
    <recommendedName>
        <fullName evidence="3">F-box domain-containing protein</fullName>
    </recommendedName>
</protein>
<name>A0AAD7B1H6_9AGAR</name>
<organism evidence="1 2">
    <name type="scientific">Roridomyces roridus</name>
    <dbReference type="NCBI Taxonomy" id="1738132"/>
    <lineage>
        <taxon>Eukaryota</taxon>
        <taxon>Fungi</taxon>
        <taxon>Dikarya</taxon>
        <taxon>Basidiomycota</taxon>
        <taxon>Agaricomycotina</taxon>
        <taxon>Agaricomycetes</taxon>
        <taxon>Agaricomycetidae</taxon>
        <taxon>Agaricales</taxon>
        <taxon>Marasmiineae</taxon>
        <taxon>Mycenaceae</taxon>
        <taxon>Roridomyces</taxon>
    </lineage>
</organism>
<reference evidence="1" key="1">
    <citation type="submission" date="2023-03" db="EMBL/GenBank/DDBJ databases">
        <title>Massive genome expansion in bonnet fungi (Mycena s.s.) driven by repeated elements and novel gene families across ecological guilds.</title>
        <authorList>
            <consortium name="Lawrence Berkeley National Laboratory"/>
            <person name="Harder C.B."/>
            <person name="Miyauchi S."/>
            <person name="Viragh M."/>
            <person name="Kuo A."/>
            <person name="Thoen E."/>
            <person name="Andreopoulos B."/>
            <person name="Lu D."/>
            <person name="Skrede I."/>
            <person name="Drula E."/>
            <person name="Henrissat B."/>
            <person name="Morin E."/>
            <person name="Kohler A."/>
            <person name="Barry K."/>
            <person name="LaButti K."/>
            <person name="Morin E."/>
            <person name="Salamov A."/>
            <person name="Lipzen A."/>
            <person name="Mereny Z."/>
            <person name="Hegedus B."/>
            <person name="Baldrian P."/>
            <person name="Stursova M."/>
            <person name="Weitz H."/>
            <person name="Taylor A."/>
            <person name="Grigoriev I.V."/>
            <person name="Nagy L.G."/>
            <person name="Martin F."/>
            <person name="Kauserud H."/>
        </authorList>
    </citation>
    <scope>NUCLEOTIDE SEQUENCE</scope>
    <source>
        <strain evidence="1">9284</strain>
    </source>
</reference>
<dbReference type="EMBL" id="JARKIF010000050">
    <property type="protein sequence ID" value="KAJ7607344.1"/>
    <property type="molecule type" value="Genomic_DNA"/>
</dbReference>
<evidence type="ECO:0000313" key="1">
    <source>
        <dbReference type="EMBL" id="KAJ7607344.1"/>
    </source>
</evidence>
<dbReference type="AlphaFoldDB" id="A0AAD7B1H6"/>
<proteinExistence type="predicted"/>
<comment type="caution">
    <text evidence="1">The sequence shown here is derived from an EMBL/GenBank/DDBJ whole genome shotgun (WGS) entry which is preliminary data.</text>
</comment>
<keyword evidence="2" id="KW-1185">Reference proteome</keyword>